<sequence>MGEIFQMTHIALANSAQVLIRPDSAIQFGIDATRAGVLNIDPSLSSRVVPVLRNLRTARPIVHVIDDLTTAGLAPTAASSLLEDLLEFGVVRESAAAQVLLFGDGSLVDVTSFLLETSGFVPRPQIIDESPREFFELPSSHILVLNKLAHSQRLSPLLHKYAPTYLCAAIVDNRGIIGPGRRSRSGPCLMCVDLHRCDIDPHWLSIINQQPNGPTFPDPVTEMATAARLVAWVTADTWLPGVVEEVNPHDRTNSVRTLPVHPKCPMCWSLGS</sequence>
<dbReference type="AlphaFoldDB" id="A0AB72V940"/>
<dbReference type="KEGG" id="cgt:cgR_0889"/>
<reference evidence="1" key="1">
    <citation type="journal article" date="2007" name="Microbiology">
        <title>Comparative analysis of the Corynebacterium glutamicum group and complete genome sequence of strain R.</title>
        <authorList>
            <person name="Yukawa H."/>
            <person name="Omumasaba C.A."/>
            <person name="Nonaka H."/>
            <person name="Kos P."/>
            <person name="Okai N."/>
            <person name="Suzuki N."/>
            <person name="Suda M."/>
            <person name="Tsuge Y."/>
            <person name="Watanabe J."/>
            <person name="Ikeda Y."/>
            <person name="Vertes A.A."/>
            <person name="Inui M."/>
        </authorList>
    </citation>
    <scope>NUCLEOTIDE SEQUENCE</scope>
    <source>
        <strain evidence="1">R</strain>
    </source>
</reference>
<dbReference type="Gene3D" id="3.40.50.720">
    <property type="entry name" value="NAD(P)-binding Rossmann-like Domain"/>
    <property type="match status" value="1"/>
</dbReference>
<protein>
    <submittedName>
        <fullName evidence="1">Uncharacterized protein</fullName>
    </submittedName>
</protein>
<name>A0AB72V940_CORGB</name>
<evidence type="ECO:0000313" key="1">
    <source>
        <dbReference type="EMBL" id="BAF53862.1"/>
    </source>
</evidence>
<dbReference type="Proteomes" id="UP000006698">
    <property type="component" value="Chromosome"/>
</dbReference>
<proteinExistence type="predicted"/>
<dbReference type="EMBL" id="AP009044">
    <property type="protein sequence ID" value="BAF53862.1"/>
    <property type="molecule type" value="Genomic_DNA"/>
</dbReference>
<gene>
    <name evidence="1" type="ordered locus">cgR_0889</name>
</gene>
<accession>A0AB72V940</accession>
<organism evidence="1">
    <name type="scientific">Corynebacterium glutamicum (strain R)</name>
    <dbReference type="NCBI Taxonomy" id="340322"/>
    <lineage>
        <taxon>Bacteria</taxon>
        <taxon>Bacillati</taxon>
        <taxon>Actinomycetota</taxon>
        <taxon>Actinomycetes</taxon>
        <taxon>Mycobacteriales</taxon>
        <taxon>Corynebacteriaceae</taxon>
        <taxon>Corynebacterium</taxon>
    </lineage>
</organism>